<gene>
    <name evidence="6" type="ORF">DWZ11_09505</name>
</gene>
<name>A0A411ZKW8_9FIRM</name>
<reference evidence="6 7" key="1">
    <citation type="submission" date="2018-08" db="EMBL/GenBank/DDBJ databases">
        <title>A genome reference for cultivated species of the human gut microbiota.</title>
        <authorList>
            <person name="Zou Y."/>
            <person name="Xue W."/>
            <person name="Luo G."/>
        </authorList>
    </citation>
    <scope>NUCLEOTIDE SEQUENCE [LARGE SCALE GENOMIC DNA]</scope>
    <source>
        <strain evidence="6 7">AF29-2</strain>
    </source>
</reference>
<evidence type="ECO:0000313" key="7">
    <source>
        <dbReference type="Proteomes" id="UP000284662"/>
    </source>
</evidence>
<keyword evidence="2 5" id="KW-0812">Transmembrane</keyword>
<dbReference type="RefSeq" id="WP_117976969.1">
    <property type="nucleotide sequence ID" value="NZ_QRST01000022.1"/>
</dbReference>
<evidence type="ECO:0000256" key="2">
    <source>
        <dbReference type="ARBA" id="ARBA00022692"/>
    </source>
</evidence>
<organism evidence="6 7">
    <name type="scientific">Megamonas rupellensis</name>
    <dbReference type="NCBI Taxonomy" id="491921"/>
    <lineage>
        <taxon>Bacteria</taxon>
        <taxon>Bacillati</taxon>
        <taxon>Bacillota</taxon>
        <taxon>Negativicutes</taxon>
        <taxon>Selenomonadales</taxon>
        <taxon>Selenomonadaceae</taxon>
        <taxon>Megamonas</taxon>
    </lineage>
</organism>
<evidence type="ECO:0000256" key="3">
    <source>
        <dbReference type="ARBA" id="ARBA00022989"/>
    </source>
</evidence>
<evidence type="ECO:0000256" key="4">
    <source>
        <dbReference type="ARBA" id="ARBA00023136"/>
    </source>
</evidence>
<accession>A0A411ZKW8</accession>
<dbReference type="Pfam" id="PF05101">
    <property type="entry name" value="VirB3"/>
    <property type="match status" value="1"/>
</dbReference>
<sequence>MKEKLPEGYEVPIHRSLVKPLFWMGVPRDLFLANIFLAVLGGVFFKTWTVIFVAVGVHYLFKYLGQKDPQFHLVFWKSRTHKNYYYR</sequence>
<comment type="subcellular location">
    <subcellularLocation>
        <location evidence="1">Membrane</location>
    </subcellularLocation>
</comment>
<evidence type="ECO:0000256" key="5">
    <source>
        <dbReference type="SAM" id="Phobius"/>
    </source>
</evidence>
<feature type="transmembrane region" description="Helical" evidence="5">
    <location>
        <begin position="31"/>
        <end position="61"/>
    </location>
</feature>
<dbReference type="EMBL" id="QRST01000022">
    <property type="protein sequence ID" value="RGQ03439.1"/>
    <property type="molecule type" value="Genomic_DNA"/>
</dbReference>
<keyword evidence="4 5" id="KW-0472">Membrane</keyword>
<evidence type="ECO:0000256" key="1">
    <source>
        <dbReference type="ARBA" id="ARBA00004370"/>
    </source>
</evidence>
<proteinExistence type="predicted"/>
<dbReference type="InterPro" id="IPR007792">
    <property type="entry name" value="T4SS_VirB3/TrbD/AvhB"/>
</dbReference>
<dbReference type="AlphaFoldDB" id="A0A411ZKW8"/>
<protein>
    <submittedName>
        <fullName evidence="6">Conjugal transfer protein TrbD</fullName>
    </submittedName>
</protein>
<keyword evidence="3 5" id="KW-1133">Transmembrane helix</keyword>
<dbReference type="GO" id="GO:0016020">
    <property type="term" value="C:membrane"/>
    <property type="evidence" value="ECO:0007669"/>
    <property type="project" value="UniProtKB-SubCell"/>
</dbReference>
<comment type="caution">
    <text evidence="6">The sequence shown here is derived from an EMBL/GenBank/DDBJ whole genome shotgun (WGS) entry which is preliminary data.</text>
</comment>
<dbReference type="Proteomes" id="UP000284662">
    <property type="component" value="Unassembled WGS sequence"/>
</dbReference>
<evidence type="ECO:0000313" key="6">
    <source>
        <dbReference type="EMBL" id="RGQ03439.1"/>
    </source>
</evidence>